<feature type="region of interest" description="Disordered" evidence="1">
    <location>
        <begin position="1"/>
        <end position="56"/>
    </location>
</feature>
<reference evidence="3" key="1">
    <citation type="submission" date="2021-01" db="EMBL/GenBank/DDBJ databases">
        <authorList>
            <person name="Corre E."/>
            <person name="Pelletier E."/>
            <person name="Niang G."/>
            <person name="Scheremetjew M."/>
            <person name="Finn R."/>
            <person name="Kale V."/>
            <person name="Holt S."/>
            <person name="Cochrane G."/>
            <person name="Meng A."/>
            <person name="Brown T."/>
            <person name="Cohen L."/>
        </authorList>
    </citation>
    <scope>NUCLEOTIDE SEQUENCE</scope>
    <source>
        <strain evidence="3">RCC1614</strain>
    </source>
</reference>
<gene>
    <name evidence="3" type="ORF">MPUS1402_LOCUS3400</name>
</gene>
<dbReference type="GO" id="GO:0008757">
    <property type="term" value="F:S-adenosylmethionine-dependent methyltransferase activity"/>
    <property type="evidence" value="ECO:0007669"/>
    <property type="project" value="InterPro"/>
</dbReference>
<dbReference type="Gene3D" id="3.40.50.150">
    <property type="entry name" value="Vaccinia Virus protein VP39"/>
    <property type="match status" value="1"/>
</dbReference>
<dbReference type="Pfam" id="PF08241">
    <property type="entry name" value="Methyltransf_11"/>
    <property type="match status" value="1"/>
</dbReference>
<dbReference type="PANTHER" id="PTHR42912">
    <property type="entry name" value="METHYLTRANSFERASE"/>
    <property type="match status" value="1"/>
</dbReference>
<protein>
    <recommendedName>
        <fullName evidence="2">Methyltransferase type 11 domain-containing protein</fullName>
    </recommendedName>
</protein>
<feature type="domain" description="Methyltransferase type 11" evidence="2">
    <location>
        <begin position="207"/>
        <end position="308"/>
    </location>
</feature>
<dbReference type="InterPro" id="IPR013216">
    <property type="entry name" value="Methyltransf_11"/>
</dbReference>
<evidence type="ECO:0000256" key="1">
    <source>
        <dbReference type="SAM" id="MobiDB-lite"/>
    </source>
</evidence>
<dbReference type="InterPro" id="IPR029063">
    <property type="entry name" value="SAM-dependent_MTases_sf"/>
</dbReference>
<evidence type="ECO:0000259" key="2">
    <source>
        <dbReference type="Pfam" id="PF08241"/>
    </source>
</evidence>
<organism evidence="3">
    <name type="scientific">Micromonas pusilla</name>
    <name type="common">Picoplanktonic green alga</name>
    <name type="synonym">Chromulina pusilla</name>
    <dbReference type="NCBI Taxonomy" id="38833"/>
    <lineage>
        <taxon>Eukaryota</taxon>
        <taxon>Viridiplantae</taxon>
        <taxon>Chlorophyta</taxon>
        <taxon>Mamiellophyceae</taxon>
        <taxon>Mamiellales</taxon>
        <taxon>Mamiellaceae</taxon>
        <taxon>Micromonas</taxon>
    </lineage>
</organism>
<dbReference type="InterPro" id="IPR050508">
    <property type="entry name" value="Methyltransf_Superfamily"/>
</dbReference>
<dbReference type="AlphaFoldDB" id="A0A7R9XX42"/>
<sequence length="375" mass="41190">MSTVASIALATPRAPSARSLARSSPAPSSSRGSLASRRADASSSSSSTSSLTTDKEKPDWAGDDFLSKVVDAAISNKLLYEGLMKPMARRTLINTAEKNGVAWRDIASALDADPAVKALYDEIRNEDVEYPSYYLQPFHAYSEGNLCWLAAFEAEPATYAMALRVYPKDRITAEEAQRRLRDSYTSALRSHVERYSPGAAAEPELIVDVGCSVGISTRYISDAFPTARMIGMDLSPYMLAVAKRADEGKPGSERREWRHCLGEDTKMEDGSVDVVSLAFVIHECPEYATRALLTEAARILKPGGTFVMTDNNPKSAVIQNLPPALFTLMKSTEPHSNEYYTIDIEGMLTEIGFEHVHTEQTDPRHRTVLASKPKK</sequence>
<name>A0A7R9XX42_MICPS</name>
<feature type="compositionally biased region" description="Low complexity" evidence="1">
    <location>
        <begin position="10"/>
        <end position="52"/>
    </location>
</feature>
<evidence type="ECO:0000313" key="3">
    <source>
        <dbReference type="EMBL" id="CAD8232667.1"/>
    </source>
</evidence>
<dbReference type="CDD" id="cd02440">
    <property type="entry name" value="AdoMet_MTases"/>
    <property type="match status" value="1"/>
</dbReference>
<dbReference type="SUPFAM" id="SSF53335">
    <property type="entry name" value="S-adenosyl-L-methionine-dependent methyltransferases"/>
    <property type="match status" value="1"/>
</dbReference>
<dbReference type="PANTHER" id="PTHR42912:SF80">
    <property type="entry name" value="METHYLTRANSFERASE DOMAIN-CONTAINING PROTEIN"/>
    <property type="match status" value="1"/>
</dbReference>
<accession>A0A7R9XX42</accession>
<dbReference type="EMBL" id="HBDY01004487">
    <property type="protein sequence ID" value="CAD8232667.1"/>
    <property type="molecule type" value="Transcribed_RNA"/>
</dbReference>
<proteinExistence type="predicted"/>